<sequence>MTAVADTSAPCRSTPPTEDHAEPGRLRRWFSPLFPDARSTPVTLRGLGLAASAVVAGTAVGLARVGGHGPFDSIWAEDGMIFVTDALNMSFVDAVTTSMNGYFHLIPRVFAEVTTFLPVSWAAAVMTIEAALTSALLSVLVYVASGSHVNSTVIRLLAAAPLVVAPVGQGGMGHDGGSVIDNLATLQFELMYALFWLMLWVPAGRVGRIIAPTVVLLVALSTPLSAIGLPLLAIRLLVRRDGTGLLMMVGLVIGAAVQYGGLALGYSSRGDIGHTRVDPVWVAKEYVGWSIPNALLGETWWRQTVRHTTEHRALVAAAWLLVLAIVAAALLKVTRPRWHVAIAAFGYSLLLTGIELASLGATADRYLYTPGLLAIAGLAALLPPAGPAWRGPGNVPVVVLATVLVVVCGANFRVDNHRAFARSWTTAVDQAREQCADGAKSEVTISTHTKSRYWTATIPCRKLNVSIPWAPRARR</sequence>
<keyword evidence="2" id="KW-0812">Transmembrane</keyword>
<reference evidence="4" key="1">
    <citation type="journal article" date="2019" name="Int. J. Syst. Evol. Microbiol.">
        <title>The Global Catalogue of Microorganisms (GCM) 10K type strain sequencing project: providing services to taxonomists for standard genome sequencing and annotation.</title>
        <authorList>
            <consortium name="The Broad Institute Genomics Platform"/>
            <consortium name="The Broad Institute Genome Sequencing Center for Infectious Disease"/>
            <person name="Wu L."/>
            <person name="Ma J."/>
        </authorList>
    </citation>
    <scope>NUCLEOTIDE SEQUENCE [LARGE SCALE GENOMIC DNA]</scope>
    <source>
        <strain evidence="4">JCM 17441</strain>
    </source>
</reference>
<dbReference type="EMBL" id="BAABAT010000072">
    <property type="protein sequence ID" value="GAA4263552.1"/>
    <property type="molecule type" value="Genomic_DNA"/>
</dbReference>
<keyword evidence="2" id="KW-0472">Membrane</keyword>
<feature type="transmembrane region" description="Helical" evidence="2">
    <location>
        <begin position="153"/>
        <end position="172"/>
    </location>
</feature>
<accession>A0ABP8DUE1</accession>
<protein>
    <recommendedName>
        <fullName evidence="5">Integral membrane protein</fullName>
    </recommendedName>
</protein>
<feature type="transmembrane region" description="Helical" evidence="2">
    <location>
        <begin position="184"/>
        <end position="202"/>
    </location>
</feature>
<proteinExistence type="predicted"/>
<feature type="transmembrane region" description="Helical" evidence="2">
    <location>
        <begin position="337"/>
        <end position="354"/>
    </location>
</feature>
<feature type="transmembrane region" description="Helical" evidence="2">
    <location>
        <begin position="313"/>
        <end position="331"/>
    </location>
</feature>
<dbReference type="Proteomes" id="UP001500620">
    <property type="component" value="Unassembled WGS sequence"/>
</dbReference>
<evidence type="ECO:0008006" key="5">
    <source>
        <dbReference type="Google" id="ProtNLM"/>
    </source>
</evidence>
<feature type="region of interest" description="Disordered" evidence="1">
    <location>
        <begin position="1"/>
        <end position="23"/>
    </location>
</feature>
<evidence type="ECO:0000256" key="1">
    <source>
        <dbReference type="SAM" id="MobiDB-lite"/>
    </source>
</evidence>
<feature type="transmembrane region" description="Helical" evidence="2">
    <location>
        <begin position="395"/>
        <end position="414"/>
    </location>
</feature>
<gene>
    <name evidence="3" type="ORF">GCM10022255_109130</name>
</gene>
<feature type="transmembrane region" description="Helical" evidence="2">
    <location>
        <begin position="121"/>
        <end position="144"/>
    </location>
</feature>
<comment type="caution">
    <text evidence="3">The sequence shown here is derived from an EMBL/GenBank/DDBJ whole genome shotgun (WGS) entry which is preliminary data.</text>
</comment>
<evidence type="ECO:0000313" key="3">
    <source>
        <dbReference type="EMBL" id="GAA4263552.1"/>
    </source>
</evidence>
<evidence type="ECO:0000256" key="2">
    <source>
        <dbReference type="SAM" id="Phobius"/>
    </source>
</evidence>
<feature type="transmembrane region" description="Helical" evidence="2">
    <location>
        <begin position="244"/>
        <end position="266"/>
    </location>
</feature>
<keyword evidence="2" id="KW-1133">Transmembrane helix</keyword>
<dbReference type="RefSeq" id="WP_345143090.1">
    <property type="nucleotide sequence ID" value="NZ_BAABAT010000072.1"/>
</dbReference>
<organism evidence="3 4">
    <name type="scientific">Dactylosporangium darangshiense</name>
    <dbReference type="NCBI Taxonomy" id="579108"/>
    <lineage>
        <taxon>Bacteria</taxon>
        <taxon>Bacillati</taxon>
        <taxon>Actinomycetota</taxon>
        <taxon>Actinomycetes</taxon>
        <taxon>Micromonosporales</taxon>
        <taxon>Micromonosporaceae</taxon>
        <taxon>Dactylosporangium</taxon>
    </lineage>
</organism>
<name>A0ABP8DUE1_9ACTN</name>
<feature type="transmembrane region" description="Helical" evidence="2">
    <location>
        <begin position="366"/>
        <end position="383"/>
    </location>
</feature>
<keyword evidence="4" id="KW-1185">Reference proteome</keyword>
<feature type="transmembrane region" description="Helical" evidence="2">
    <location>
        <begin position="214"/>
        <end position="238"/>
    </location>
</feature>
<evidence type="ECO:0000313" key="4">
    <source>
        <dbReference type="Proteomes" id="UP001500620"/>
    </source>
</evidence>